<dbReference type="GO" id="GO:0005829">
    <property type="term" value="C:cytosol"/>
    <property type="evidence" value="ECO:0007669"/>
    <property type="project" value="TreeGrafter"/>
</dbReference>
<accession>N9N783</accession>
<reference evidence="5 6" key="1">
    <citation type="submission" date="2013-02" db="EMBL/GenBank/DDBJ databases">
        <title>The Genome Sequence of Acinetobacter sp. ANC 3862.</title>
        <authorList>
            <consortium name="The Broad Institute Genome Sequencing Platform"/>
            <consortium name="The Broad Institute Genome Sequencing Center for Infectious Disease"/>
            <person name="Cerqueira G."/>
            <person name="Feldgarden M."/>
            <person name="Courvalin P."/>
            <person name="Perichon B."/>
            <person name="Grillot-Courvalin C."/>
            <person name="Clermont D."/>
            <person name="Rocha E."/>
            <person name="Yoon E.-J."/>
            <person name="Nemec A."/>
            <person name="Walker B."/>
            <person name="Young S.K."/>
            <person name="Zeng Q."/>
            <person name="Gargeya S."/>
            <person name="Fitzgerald M."/>
            <person name="Haas B."/>
            <person name="Abouelleil A."/>
            <person name="Alvarado L."/>
            <person name="Arachchi H.M."/>
            <person name="Berlin A.M."/>
            <person name="Chapman S.B."/>
            <person name="Dewar J."/>
            <person name="Goldberg J."/>
            <person name="Griggs A."/>
            <person name="Gujja S."/>
            <person name="Hansen M."/>
            <person name="Howarth C."/>
            <person name="Imamovic A."/>
            <person name="Larimer J."/>
            <person name="McCowan C."/>
            <person name="Murphy C."/>
            <person name="Neiman D."/>
            <person name="Pearson M."/>
            <person name="Priest M."/>
            <person name="Roberts A."/>
            <person name="Saif S."/>
            <person name="Shea T."/>
            <person name="Sisk P."/>
            <person name="Sykes S."/>
            <person name="Wortman J."/>
            <person name="Nusbaum C."/>
            <person name="Birren B."/>
        </authorList>
    </citation>
    <scope>NUCLEOTIDE SEQUENCE [LARGE SCALE GENOMIC DNA]</scope>
    <source>
        <strain evidence="5 6">ANC 3862</strain>
    </source>
</reference>
<dbReference type="Pfam" id="PF12625">
    <property type="entry name" value="Arabinose_bd"/>
    <property type="match status" value="1"/>
</dbReference>
<dbReference type="Gene3D" id="1.10.10.60">
    <property type="entry name" value="Homeodomain-like"/>
    <property type="match status" value="1"/>
</dbReference>
<feature type="domain" description="HTH araC/xylS-type" evidence="4">
    <location>
        <begin position="240"/>
        <end position="338"/>
    </location>
</feature>
<dbReference type="PANTHER" id="PTHR47894:SF1">
    <property type="entry name" value="HTH-TYPE TRANSCRIPTIONAL REGULATOR VQSM"/>
    <property type="match status" value="1"/>
</dbReference>
<organism evidence="5 6">
    <name type="scientific">Acinetobacter modestus</name>
    <dbReference type="NCBI Taxonomy" id="1776740"/>
    <lineage>
        <taxon>Bacteria</taxon>
        <taxon>Pseudomonadati</taxon>
        <taxon>Pseudomonadota</taxon>
        <taxon>Gammaproteobacteria</taxon>
        <taxon>Moraxellales</taxon>
        <taxon>Moraxellaceae</taxon>
        <taxon>Acinetobacter</taxon>
    </lineage>
</organism>
<evidence type="ECO:0000256" key="2">
    <source>
        <dbReference type="ARBA" id="ARBA00023125"/>
    </source>
</evidence>
<dbReference type="InterPro" id="IPR009057">
    <property type="entry name" value="Homeodomain-like_sf"/>
</dbReference>
<protein>
    <recommendedName>
        <fullName evidence="4">HTH araC/xylS-type domain-containing protein</fullName>
    </recommendedName>
</protein>
<evidence type="ECO:0000313" key="5">
    <source>
        <dbReference type="EMBL" id="ENW98671.1"/>
    </source>
</evidence>
<keyword evidence="3" id="KW-0804">Transcription</keyword>
<dbReference type="GO" id="GO:0000976">
    <property type="term" value="F:transcription cis-regulatory region binding"/>
    <property type="evidence" value="ECO:0007669"/>
    <property type="project" value="TreeGrafter"/>
</dbReference>
<dbReference type="Proteomes" id="UP000013248">
    <property type="component" value="Unassembled WGS sequence"/>
</dbReference>
<evidence type="ECO:0000256" key="3">
    <source>
        <dbReference type="ARBA" id="ARBA00023163"/>
    </source>
</evidence>
<dbReference type="SUPFAM" id="SSF46689">
    <property type="entry name" value="Homeodomain-like"/>
    <property type="match status" value="1"/>
</dbReference>
<dbReference type="EMBL" id="APRP01000031">
    <property type="protein sequence ID" value="ENW98671.1"/>
    <property type="molecule type" value="Genomic_DNA"/>
</dbReference>
<name>N9N783_9GAMM</name>
<dbReference type="eggNOG" id="COG2207">
    <property type="taxonomic scope" value="Bacteria"/>
</dbReference>
<dbReference type="AlphaFoldDB" id="N9N783"/>
<evidence type="ECO:0000256" key="1">
    <source>
        <dbReference type="ARBA" id="ARBA00023015"/>
    </source>
</evidence>
<dbReference type="PATRIC" id="fig|1217705.3.peg.2676"/>
<gene>
    <name evidence="5" type="ORF">F900_02754</name>
</gene>
<dbReference type="SMART" id="SM00342">
    <property type="entry name" value="HTH_ARAC"/>
    <property type="match status" value="1"/>
</dbReference>
<evidence type="ECO:0000259" key="4">
    <source>
        <dbReference type="PROSITE" id="PS01124"/>
    </source>
</evidence>
<comment type="caution">
    <text evidence="5">The sequence shown here is derived from an EMBL/GenBank/DDBJ whole genome shotgun (WGS) entry which is preliminary data.</text>
</comment>
<proteinExistence type="predicted"/>
<dbReference type="HOGENOM" id="CLU_047522_1_3_6"/>
<keyword evidence="1" id="KW-0805">Transcription regulation</keyword>
<dbReference type="InterPro" id="IPR032687">
    <property type="entry name" value="AraC-type_N"/>
</dbReference>
<dbReference type="STRING" id="1217705.F900_02754"/>
<evidence type="ECO:0000313" key="6">
    <source>
        <dbReference type="Proteomes" id="UP000013248"/>
    </source>
</evidence>
<sequence length="343" mass="39853">MNKSVFLGSVATPLLMTIVDFCLFNKINLPEECLYYLDVNTLQPKDLDERVPFQIWHNILHKISLQYPIEGLGLEIAKHIQLAHAGILSYLAFSGANLFEAFLDFVTYNRLVYDFNLINFCSQNDLIELSWGDSRGRPGLLVDETAIALFLNIIIKAINPLKFSIKKLNFIYQQPKNVKVYEDYFDCPVFFDAHITSIVFSFSEIETIYLDRADPILYKILKKQADNLIDKLEVYDDIEHRLYMGIKCCIKNKNINIDEVAKHMGVSRQKLKKDLFTANINFNKAVNQVRENLAKEYLSDKNFNMNEISDLLGYAEQSVFQRAFKNWTKKTPLQFRKDILKKS</sequence>
<dbReference type="Pfam" id="PF12833">
    <property type="entry name" value="HTH_18"/>
    <property type="match status" value="1"/>
</dbReference>
<dbReference type="PANTHER" id="PTHR47894">
    <property type="entry name" value="HTH-TYPE TRANSCRIPTIONAL REGULATOR GADX"/>
    <property type="match status" value="1"/>
</dbReference>
<keyword evidence="2" id="KW-0238">DNA-binding</keyword>
<dbReference type="RefSeq" id="WP_005218361.1">
    <property type="nucleotide sequence ID" value="NZ_KB850089.1"/>
</dbReference>
<dbReference type="InterPro" id="IPR018060">
    <property type="entry name" value="HTH_AraC"/>
</dbReference>
<dbReference type="PROSITE" id="PS01124">
    <property type="entry name" value="HTH_ARAC_FAMILY_2"/>
    <property type="match status" value="1"/>
</dbReference>
<dbReference type="GO" id="GO:0003700">
    <property type="term" value="F:DNA-binding transcription factor activity"/>
    <property type="evidence" value="ECO:0007669"/>
    <property type="project" value="InterPro"/>
</dbReference>